<reference evidence="3" key="1">
    <citation type="submission" date="2020-08" db="EMBL/GenBank/DDBJ databases">
        <title>Genome public.</title>
        <authorList>
            <person name="Liu C."/>
            <person name="Sun Q."/>
        </authorList>
    </citation>
    <scope>NUCLEOTIDE SEQUENCE</scope>
    <source>
        <strain evidence="3">H8</strain>
    </source>
</reference>
<organism evidence="3 4">
    <name type="scientific">Congzhengia minquanensis</name>
    <dbReference type="NCBI Taxonomy" id="2763657"/>
    <lineage>
        <taxon>Bacteria</taxon>
        <taxon>Bacillati</taxon>
        <taxon>Bacillota</taxon>
        <taxon>Clostridia</taxon>
        <taxon>Eubacteriales</taxon>
        <taxon>Oscillospiraceae</taxon>
        <taxon>Congzhengia</taxon>
    </lineage>
</organism>
<evidence type="ECO:0000313" key="3">
    <source>
        <dbReference type="EMBL" id="MBC8540789.1"/>
    </source>
</evidence>
<accession>A0A926DN78</accession>
<keyword evidence="4" id="KW-1185">Reference proteome</keyword>
<dbReference type="RefSeq" id="WP_249311937.1">
    <property type="nucleotide sequence ID" value="NZ_JACRSU010000002.1"/>
</dbReference>
<feature type="domain" description="DUF551" evidence="2">
    <location>
        <begin position="4"/>
        <end position="59"/>
    </location>
</feature>
<gene>
    <name evidence="3" type="ORF">H8698_07345</name>
</gene>
<dbReference type="Proteomes" id="UP000611762">
    <property type="component" value="Unassembled WGS sequence"/>
</dbReference>
<protein>
    <submittedName>
        <fullName evidence="3">DUF551 domain-containing protein</fullName>
    </submittedName>
</protein>
<dbReference type="InterPro" id="IPR007539">
    <property type="entry name" value="DUF551"/>
</dbReference>
<evidence type="ECO:0000259" key="2">
    <source>
        <dbReference type="Pfam" id="PF04448"/>
    </source>
</evidence>
<comment type="caution">
    <text evidence="3">The sequence shown here is derived from an EMBL/GenBank/DDBJ whole genome shotgun (WGS) entry which is preliminary data.</text>
</comment>
<sequence>MNNWISVKDRLPTWKDGKVLIYTCYGISVAEKTVNGKWQGKHATQKHITHWMPLPEPPKEAEEK</sequence>
<feature type="region of interest" description="Disordered" evidence="1">
    <location>
        <begin position="44"/>
        <end position="64"/>
    </location>
</feature>
<dbReference type="Pfam" id="PF04448">
    <property type="entry name" value="DUF551"/>
    <property type="match status" value="1"/>
</dbReference>
<dbReference type="AlphaFoldDB" id="A0A926DN78"/>
<evidence type="ECO:0000313" key="4">
    <source>
        <dbReference type="Proteomes" id="UP000611762"/>
    </source>
</evidence>
<name>A0A926DN78_9FIRM</name>
<dbReference type="EMBL" id="JACRSU010000002">
    <property type="protein sequence ID" value="MBC8540789.1"/>
    <property type="molecule type" value="Genomic_DNA"/>
</dbReference>
<proteinExistence type="predicted"/>
<evidence type="ECO:0000256" key="1">
    <source>
        <dbReference type="SAM" id="MobiDB-lite"/>
    </source>
</evidence>